<comment type="cofactor">
    <cofactor evidence="10">
        <name>FAD</name>
        <dbReference type="ChEBI" id="CHEBI:57692"/>
    </cofactor>
</comment>
<dbReference type="InterPro" id="IPR008471">
    <property type="entry name" value="MnmC-like_methylTransf"/>
</dbReference>
<comment type="function">
    <text evidence="10">Catalyzes the last two steps in the biosynthesis of 5-methylaminomethyl-2-thiouridine (mnm(5)s(2)U) at the wobble position (U34) in tRNA. Catalyzes the FAD-dependent demodification of cmnm(5)s(2)U34 to nm(5)s(2)U34, followed by the transfer of a methyl group from S-adenosyl-L-methionine to nm(5)s(2)U34, to form mnm(5)s(2)U34.</text>
</comment>
<keyword evidence="8 10" id="KW-0560">Oxidoreductase</keyword>
<evidence type="ECO:0000256" key="8">
    <source>
        <dbReference type="ARBA" id="ARBA00023002"/>
    </source>
</evidence>
<dbReference type="InterPro" id="IPR017610">
    <property type="entry name" value="tRNA_S-uridine_synth_MnmC_C"/>
</dbReference>
<evidence type="ECO:0000259" key="11">
    <source>
        <dbReference type="Pfam" id="PF01266"/>
    </source>
</evidence>
<evidence type="ECO:0000256" key="1">
    <source>
        <dbReference type="ARBA" id="ARBA00022490"/>
    </source>
</evidence>
<keyword evidence="4 10" id="KW-0808">Transferase</keyword>
<dbReference type="InterPro" id="IPR036188">
    <property type="entry name" value="FAD/NAD-bd_sf"/>
</dbReference>
<keyword evidence="5 10" id="KW-0949">S-adenosyl-L-methionine</keyword>
<dbReference type="EC" id="2.1.1.61" evidence="10"/>
<dbReference type="PANTHER" id="PTHR13847:SF283">
    <property type="entry name" value="TRNA 5-METHYLAMINOMETHYL-2-THIOURIDINE BIOSYNTHESIS BIFUNCTIONAL PROTEIN MNMC"/>
    <property type="match status" value="1"/>
</dbReference>
<protein>
    <recommendedName>
        <fullName evidence="10">tRNA 5-methylaminomethyl-2-thiouridine biosynthesis bifunctional protein MnmC</fullName>
        <shortName evidence="10">tRNA mnm(5)s(2)U biosynthesis bifunctional protein</shortName>
    </recommendedName>
    <domain>
        <recommendedName>
            <fullName evidence="10">tRNA (mnm(5)s(2)U34)-methyltransferase</fullName>
            <ecNumber evidence="10">2.1.1.61</ecNumber>
        </recommendedName>
    </domain>
    <domain>
        <recommendedName>
            <fullName evidence="10">FAD-dependent cmnm(5)s(2)U34 oxidoreductase</fullName>
            <ecNumber evidence="10">1.5.-.-</ecNumber>
        </recommendedName>
    </domain>
</protein>
<evidence type="ECO:0000256" key="2">
    <source>
        <dbReference type="ARBA" id="ARBA00022603"/>
    </source>
</evidence>
<dbReference type="Gene3D" id="3.50.50.60">
    <property type="entry name" value="FAD/NAD(P)-binding domain"/>
    <property type="match status" value="1"/>
</dbReference>
<dbReference type="NCBIfam" id="NF033855">
    <property type="entry name" value="tRNA_MNMC2"/>
    <property type="match status" value="1"/>
</dbReference>
<feature type="domain" description="FAD dependent oxidoreductase" evidence="11">
    <location>
        <begin position="273"/>
        <end position="641"/>
    </location>
</feature>
<dbReference type="GO" id="GO:0005737">
    <property type="term" value="C:cytoplasm"/>
    <property type="evidence" value="ECO:0007669"/>
    <property type="project" value="UniProtKB-SubCell"/>
</dbReference>
<evidence type="ECO:0000256" key="4">
    <source>
        <dbReference type="ARBA" id="ARBA00022679"/>
    </source>
</evidence>
<comment type="subcellular location">
    <subcellularLocation>
        <location evidence="10">Cytoplasm</location>
    </subcellularLocation>
</comment>
<dbReference type="PANTHER" id="PTHR13847">
    <property type="entry name" value="SARCOSINE DEHYDROGENASE-RELATED"/>
    <property type="match status" value="1"/>
</dbReference>
<dbReference type="EMBL" id="CP032096">
    <property type="protein sequence ID" value="QBZ82096.1"/>
    <property type="molecule type" value="Genomic_DNA"/>
</dbReference>
<dbReference type="Gene3D" id="3.30.9.10">
    <property type="entry name" value="D-Amino Acid Oxidase, subunit A, domain 2"/>
    <property type="match status" value="1"/>
</dbReference>
<dbReference type="InterPro" id="IPR047785">
    <property type="entry name" value="tRNA_MNMC2"/>
</dbReference>
<keyword evidence="1 10" id="KW-0963">Cytoplasm</keyword>
<reference evidence="13 14" key="1">
    <citation type="submission" date="2018-08" db="EMBL/GenBank/DDBJ databases">
        <title>Horizontal acquisition of hydrogen conversion ability and other habitat adaptations in Hydrogenovibrio crunogenus strains.</title>
        <authorList>
            <person name="Gonnella G."/>
            <person name="Adam N."/>
            <person name="Perner M."/>
        </authorList>
    </citation>
    <scope>NUCLEOTIDE SEQUENCE [LARGE SCALE GENOMIC DNA]</scope>
    <source>
        <strain evidence="13 14">SP-41</strain>
    </source>
</reference>
<dbReference type="Pfam" id="PF05430">
    <property type="entry name" value="Methyltransf_30"/>
    <property type="match status" value="1"/>
</dbReference>
<keyword evidence="2 10" id="KW-0489">Methyltransferase</keyword>
<accession>A0A4P7NWX7</accession>
<dbReference type="Gene3D" id="3.40.50.150">
    <property type="entry name" value="Vaccinia Virus protein VP39"/>
    <property type="match status" value="1"/>
</dbReference>
<evidence type="ECO:0000256" key="10">
    <source>
        <dbReference type="HAMAP-Rule" id="MF_01102"/>
    </source>
</evidence>
<comment type="similarity">
    <text evidence="10">In the C-terminal section; belongs to the DAO family.</text>
</comment>
<evidence type="ECO:0000256" key="3">
    <source>
        <dbReference type="ARBA" id="ARBA00022630"/>
    </source>
</evidence>
<evidence type="ECO:0000256" key="5">
    <source>
        <dbReference type="ARBA" id="ARBA00022691"/>
    </source>
</evidence>
<dbReference type="SUPFAM" id="SSF51905">
    <property type="entry name" value="FAD/NAD(P)-binding domain"/>
    <property type="match status" value="1"/>
</dbReference>
<dbReference type="InterPro" id="IPR029063">
    <property type="entry name" value="SAM-dependent_MTases_sf"/>
</dbReference>
<comment type="catalytic activity">
    <reaction evidence="10">
        <text>5-aminomethyl-2-thiouridine(34) in tRNA + S-adenosyl-L-methionine = 5-methylaminomethyl-2-thiouridine(34) in tRNA + S-adenosyl-L-homocysteine + H(+)</text>
        <dbReference type="Rhea" id="RHEA:19569"/>
        <dbReference type="Rhea" id="RHEA-COMP:10195"/>
        <dbReference type="Rhea" id="RHEA-COMP:10197"/>
        <dbReference type="ChEBI" id="CHEBI:15378"/>
        <dbReference type="ChEBI" id="CHEBI:57856"/>
        <dbReference type="ChEBI" id="CHEBI:59789"/>
        <dbReference type="ChEBI" id="CHEBI:74454"/>
        <dbReference type="ChEBI" id="CHEBI:74455"/>
        <dbReference type="EC" id="2.1.1.61"/>
    </reaction>
</comment>
<dbReference type="NCBIfam" id="NF002481">
    <property type="entry name" value="PRK01747.1-2"/>
    <property type="match status" value="1"/>
</dbReference>
<dbReference type="NCBIfam" id="TIGR03197">
    <property type="entry name" value="MnmC_Cterm"/>
    <property type="match status" value="1"/>
</dbReference>
<dbReference type="GO" id="GO:0004808">
    <property type="term" value="F:tRNA (5-methylaminomethyl-2-thiouridylate)(34)-methyltransferase activity"/>
    <property type="evidence" value="ECO:0007669"/>
    <property type="project" value="UniProtKB-EC"/>
</dbReference>
<dbReference type="GO" id="GO:0002097">
    <property type="term" value="P:tRNA wobble base modification"/>
    <property type="evidence" value="ECO:0007669"/>
    <property type="project" value="UniProtKB-UniRule"/>
</dbReference>
<name>A0A4P7NWX7_9GAMM</name>
<dbReference type="InterPro" id="IPR006076">
    <property type="entry name" value="FAD-dep_OxRdtase"/>
</dbReference>
<dbReference type="AlphaFoldDB" id="A0A4P7NWX7"/>
<feature type="domain" description="MnmC-like methyltransferase" evidence="12">
    <location>
        <begin position="126"/>
        <end position="245"/>
    </location>
</feature>
<feature type="region of interest" description="FAD-dependent cmnm(5)s(2)U34 oxidoreductase" evidence="10">
    <location>
        <begin position="276"/>
        <end position="676"/>
    </location>
</feature>
<sequence>MSTSSACSNGSKFTPKLERAQITWSEEGVPVSTMFDDVYYSRLDGLAEVDYIFLEHNQLAPRFEDLSPNSRFCIMETGFGAGLNFLKTCQLWLEKAPADAHLHFISFEKFPLTQSELAKAHQVFGELTELSSALLNVYPLPLPGWHDVFMSDPRIRLTLWFGDLMKGLPEFDGPVDAWFLDGFTPRKNPGMWQAELFLQMARLSDEHTTYATFTAAGEVRRGLEKHGFEVEKAPGYAQKREMCFGRYVHPRPFSSKTPWFEKPKNINPSPKKAIVIGAGLAGATVAYQLATQGLSVTVLEQEAVVSQQASGNLAGAIHPLVTADWNLRSQFYLKGFESSLRWLKPWFESNHIVGQQNGLMQLAMTETMHQRLQEALQRVGLPESFAYWCNSEQASDLIGQKTDHEGLFFPEAGWVQPASVVAQCLAHEAIDLNLEETVVDMQPLKTQNSQAWQVSTIRAAYQADVVVVATGALNEILNNQLNLPIRPVKGQVSHFEPEDLKGMLKTTVTHRGYSVCGDFGAQSPYTAISGATFEAPDRSPTMSEASHVENQRLAKEALPEWLADSTVTAGKVGFRPTTPDHLPVIGAVPDFEWMKKAYFEQSHTHAVYRYAEQQYQPGLYVSNGHGARGLMSVFLAAEIIGAMVSGNAQVMPKSLYHAVHPARFAIRHWRSGKGML</sequence>
<feature type="region of interest" description="tRNA (mnm(5)s(2)U34)-methyltransferase" evidence="10">
    <location>
        <begin position="1"/>
        <end position="248"/>
    </location>
</feature>
<keyword evidence="7 10" id="KW-0274">FAD</keyword>
<dbReference type="RefSeq" id="WP_135794856.1">
    <property type="nucleotide sequence ID" value="NZ_CP032096.1"/>
</dbReference>
<dbReference type="GO" id="GO:0032259">
    <property type="term" value="P:methylation"/>
    <property type="evidence" value="ECO:0007669"/>
    <property type="project" value="UniProtKB-KW"/>
</dbReference>
<evidence type="ECO:0000313" key="13">
    <source>
        <dbReference type="EMBL" id="QBZ82096.1"/>
    </source>
</evidence>
<evidence type="ECO:0000259" key="12">
    <source>
        <dbReference type="Pfam" id="PF05430"/>
    </source>
</evidence>
<dbReference type="Proteomes" id="UP000296201">
    <property type="component" value="Chromosome"/>
</dbReference>
<keyword evidence="6 10" id="KW-0819">tRNA processing</keyword>
<evidence type="ECO:0000256" key="6">
    <source>
        <dbReference type="ARBA" id="ARBA00022694"/>
    </source>
</evidence>
<organism evidence="13 14">
    <name type="scientific">Hydrogenovibrio crunogenus</name>
    <dbReference type="NCBI Taxonomy" id="39765"/>
    <lineage>
        <taxon>Bacteria</taxon>
        <taxon>Pseudomonadati</taxon>
        <taxon>Pseudomonadota</taxon>
        <taxon>Gammaproteobacteria</taxon>
        <taxon>Thiotrichales</taxon>
        <taxon>Piscirickettsiaceae</taxon>
        <taxon>Hydrogenovibrio</taxon>
    </lineage>
</organism>
<evidence type="ECO:0000256" key="7">
    <source>
        <dbReference type="ARBA" id="ARBA00022827"/>
    </source>
</evidence>
<gene>
    <name evidence="13" type="primary">mnmC_1</name>
    <name evidence="10" type="synonym">mnmC</name>
    <name evidence="13" type="ORF">GHNINEIG_00120</name>
</gene>
<comment type="similarity">
    <text evidence="10">In the N-terminal section; belongs to the methyltransferase superfamily. tRNA (mnm(5)s(2)U34)-methyltransferase family.</text>
</comment>
<dbReference type="GO" id="GO:0050660">
    <property type="term" value="F:flavin adenine dinucleotide binding"/>
    <property type="evidence" value="ECO:0007669"/>
    <property type="project" value="UniProtKB-UniRule"/>
</dbReference>
<keyword evidence="9 10" id="KW-0511">Multifunctional enzyme</keyword>
<dbReference type="EC" id="1.5.-.-" evidence="10"/>
<evidence type="ECO:0000313" key="14">
    <source>
        <dbReference type="Proteomes" id="UP000296201"/>
    </source>
</evidence>
<keyword evidence="3 10" id="KW-0285">Flavoprotein</keyword>
<dbReference type="InterPro" id="IPR023032">
    <property type="entry name" value="tRNA_MAMT_biosynth_bifunc_MnmC"/>
</dbReference>
<evidence type="ECO:0000256" key="9">
    <source>
        <dbReference type="ARBA" id="ARBA00023268"/>
    </source>
</evidence>
<dbReference type="GO" id="GO:0016645">
    <property type="term" value="F:oxidoreductase activity, acting on the CH-NH group of donors"/>
    <property type="evidence" value="ECO:0007669"/>
    <property type="project" value="InterPro"/>
</dbReference>
<dbReference type="SUPFAM" id="SSF54373">
    <property type="entry name" value="FAD-linked reductases, C-terminal domain"/>
    <property type="match status" value="1"/>
</dbReference>
<proteinExistence type="inferred from homology"/>
<keyword evidence="14" id="KW-1185">Reference proteome</keyword>
<dbReference type="Pfam" id="PF01266">
    <property type="entry name" value="DAO"/>
    <property type="match status" value="1"/>
</dbReference>
<dbReference type="HAMAP" id="MF_01102">
    <property type="entry name" value="MnmC"/>
    <property type="match status" value="1"/>
</dbReference>
<dbReference type="OrthoDB" id="9786494at2"/>